<proteinExistence type="predicted"/>
<reference evidence="3 4" key="1">
    <citation type="submission" date="2016-10" db="EMBL/GenBank/DDBJ databases">
        <authorList>
            <person name="Varghese N."/>
            <person name="Submissions S."/>
        </authorList>
    </citation>
    <scope>NUCLEOTIDE SEQUENCE [LARGE SCALE GENOMIC DNA]</scope>
    <source>
        <strain evidence="3 4">DSM 17997</strain>
    </source>
</reference>
<protein>
    <submittedName>
        <fullName evidence="3">Uncharacterized protein</fullName>
    </submittedName>
</protein>
<gene>
    <name evidence="3" type="ORF">SAMN05444412_1206</name>
</gene>
<organism evidence="3 4">
    <name type="scientific">Rhodonellum ikkaensis</name>
    <dbReference type="NCBI Taxonomy" id="336829"/>
    <lineage>
        <taxon>Bacteria</taxon>
        <taxon>Pseudomonadati</taxon>
        <taxon>Bacteroidota</taxon>
        <taxon>Cytophagia</taxon>
        <taxon>Cytophagales</taxon>
        <taxon>Cytophagaceae</taxon>
        <taxon>Rhodonellum</taxon>
    </lineage>
</organism>
<comment type="caution">
    <text evidence="3">The sequence shown here is derived from an EMBL/GenBank/DDBJ whole genome shotgun (WGS) entry which is preliminary data.</text>
</comment>
<evidence type="ECO:0000313" key="4">
    <source>
        <dbReference type="Proteomes" id="UP000199663"/>
    </source>
</evidence>
<keyword evidence="2" id="KW-0812">Transmembrane</keyword>
<keyword evidence="4" id="KW-1185">Reference proteome</keyword>
<feature type="compositionally biased region" description="Acidic residues" evidence="1">
    <location>
        <begin position="31"/>
        <end position="41"/>
    </location>
</feature>
<name>A0A1H3TPK9_9BACT</name>
<sequence>MEPGNIIYIIAIIIYFIYSAVKKGKKEKEFMDEETDQDGGVENERPRPTSFEDLLKEIRAGQDQRKANLPETGQGQSVQPATTPKVNKPVSRPMEPMVAADKTAVETSRKYGDFQGFVGDSERPKILTLDEQVRISSSLNGPIVLQLDKEAKKEKPANRIGRMLKDPATVKDAIILSEILNRKQF</sequence>
<feature type="transmembrane region" description="Helical" evidence="2">
    <location>
        <begin position="6"/>
        <end position="21"/>
    </location>
</feature>
<keyword evidence="2" id="KW-1133">Transmembrane helix</keyword>
<dbReference type="EMBL" id="FNQC01000020">
    <property type="protein sequence ID" value="SDZ52223.1"/>
    <property type="molecule type" value="Genomic_DNA"/>
</dbReference>
<feature type="compositionally biased region" description="Polar residues" evidence="1">
    <location>
        <begin position="71"/>
        <end position="85"/>
    </location>
</feature>
<evidence type="ECO:0000256" key="1">
    <source>
        <dbReference type="SAM" id="MobiDB-lite"/>
    </source>
</evidence>
<feature type="region of interest" description="Disordered" evidence="1">
    <location>
        <begin position="31"/>
        <end position="51"/>
    </location>
</feature>
<evidence type="ECO:0000313" key="3">
    <source>
        <dbReference type="EMBL" id="SDZ52223.1"/>
    </source>
</evidence>
<feature type="region of interest" description="Disordered" evidence="1">
    <location>
        <begin position="68"/>
        <end position="92"/>
    </location>
</feature>
<keyword evidence="2" id="KW-0472">Membrane</keyword>
<evidence type="ECO:0000256" key="2">
    <source>
        <dbReference type="SAM" id="Phobius"/>
    </source>
</evidence>
<dbReference type="Proteomes" id="UP000199663">
    <property type="component" value="Unassembled WGS sequence"/>
</dbReference>
<accession>A0A1H3TPK9</accession>
<dbReference type="RefSeq" id="WP_019600232.1">
    <property type="nucleotide sequence ID" value="NZ_FNQC01000020.1"/>
</dbReference>